<proteinExistence type="predicted"/>
<name>A0A5J6VK23_9VIRU</name>
<evidence type="ECO:0000313" key="1">
    <source>
        <dbReference type="EMBL" id="QFG74485.1"/>
    </source>
</evidence>
<reference evidence="1" key="1">
    <citation type="journal article" date="2019" name="Philos. Trans. R. Soc. Lond., B, Biol. Sci.">
        <title>Targeted metagenomic recovery of four divergent viruses reveals shared and distinctive characteristics of giant viruses of marine eukaryotes.</title>
        <authorList>
            <person name="Needham D.M."/>
            <person name="Poirier C."/>
            <person name="Hehenberger E."/>
            <person name="Jimenez V."/>
            <person name="Swalwell J.E."/>
            <person name="Santoro A.E."/>
            <person name="Worden A.Z."/>
        </authorList>
    </citation>
    <scope>NUCLEOTIDE SEQUENCE</scope>
    <source>
        <strain evidence="1">MPacV-611</strain>
    </source>
</reference>
<dbReference type="EMBL" id="MN448289">
    <property type="protein sequence ID" value="QFG74485.1"/>
    <property type="molecule type" value="Genomic_DNA"/>
</dbReference>
<sequence length="179" mass="21159">MIITIKSRDNKELRFSKEELLKLDDFYIKNLIVDVDDDNNTIEINEDYEIIQCIYDSLRYNTLIINDKTNLMLMYMVADKWCTPTWLLESLHDKVNLTSRQFQYCNLVEKLTHSIVKCKICGCGFDKNKNTSTSCKTHRRENIMSNTETYYCCGKSEPCMIGYHVEDVDYIFLQNLKNI</sequence>
<protein>
    <submittedName>
        <fullName evidence="1">Uncharacterized protein</fullName>
    </submittedName>
</protein>
<accession>A0A5J6VK23</accession>
<organism evidence="1">
    <name type="scientific">Megaviridae environmental sample</name>
    <dbReference type="NCBI Taxonomy" id="1737588"/>
    <lineage>
        <taxon>Viruses</taxon>
        <taxon>Varidnaviria</taxon>
        <taxon>Bamfordvirae</taxon>
        <taxon>Nucleocytoviricota</taxon>
        <taxon>Megaviricetes</taxon>
        <taxon>Imitervirales</taxon>
        <taxon>Mimiviridae</taxon>
        <taxon>environmental samples</taxon>
    </lineage>
</organism>